<keyword evidence="3" id="KW-1133">Transmembrane helix</keyword>
<dbReference type="InterPro" id="IPR036249">
    <property type="entry name" value="Thioredoxin-like_sf"/>
</dbReference>
<keyword evidence="2" id="KW-0201">Cytochrome c-type biogenesis</keyword>
<dbReference type="PROSITE" id="PS51352">
    <property type="entry name" value="THIOREDOXIN_2"/>
    <property type="match status" value="1"/>
</dbReference>
<dbReference type="InterPro" id="IPR013766">
    <property type="entry name" value="Thioredoxin_domain"/>
</dbReference>
<dbReference type="InterPro" id="IPR017937">
    <property type="entry name" value="Thioredoxin_CS"/>
</dbReference>
<organism evidence="5 6">
    <name type="scientific">Halobacillus shinanisalinarum</name>
    <dbReference type="NCBI Taxonomy" id="2932258"/>
    <lineage>
        <taxon>Bacteria</taxon>
        <taxon>Bacillati</taxon>
        <taxon>Bacillota</taxon>
        <taxon>Bacilli</taxon>
        <taxon>Bacillales</taxon>
        <taxon>Bacillaceae</taxon>
        <taxon>Halobacillus</taxon>
    </lineage>
</organism>
<dbReference type="Pfam" id="PF08534">
    <property type="entry name" value="Redoxin"/>
    <property type="match status" value="1"/>
</dbReference>
<sequence length="181" mass="20579">MKKKVVVQVLVGLSLITLIIFAIYDDSKSTEQNYPEKVSENSQLREGDKFPVLSLDTLEKVKKDIDFKSNKITLVNLWATWCPPCQKEMPLIEKYYNEYLSKGFNVVAISMGEGRIVVENYIEDHSLLIPVLIDPKMVTQNKLGVHGIPTSFFVNSEGIIIQKHNGELTEPQLKRIINSNL</sequence>
<protein>
    <submittedName>
        <fullName evidence="5">TlpA family protein disulfide reductase</fullName>
    </submittedName>
</protein>
<keyword evidence="3" id="KW-0812">Transmembrane</keyword>
<dbReference type="PANTHER" id="PTHR42852">
    <property type="entry name" value="THIOL:DISULFIDE INTERCHANGE PROTEIN DSBE"/>
    <property type="match status" value="1"/>
</dbReference>
<dbReference type="InterPro" id="IPR050553">
    <property type="entry name" value="Thioredoxin_ResA/DsbE_sf"/>
</dbReference>
<keyword evidence="6" id="KW-1185">Reference proteome</keyword>
<evidence type="ECO:0000313" key="5">
    <source>
        <dbReference type="EMBL" id="UOQ93123.1"/>
    </source>
</evidence>
<feature type="transmembrane region" description="Helical" evidence="3">
    <location>
        <begin position="5"/>
        <end position="24"/>
    </location>
</feature>
<feature type="domain" description="Thioredoxin" evidence="4">
    <location>
        <begin position="44"/>
        <end position="181"/>
    </location>
</feature>
<evidence type="ECO:0000256" key="2">
    <source>
        <dbReference type="ARBA" id="ARBA00022748"/>
    </source>
</evidence>
<accession>A0ABY4GYZ0</accession>
<dbReference type="InterPro" id="IPR013740">
    <property type="entry name" value="Redoxin"/>
</dbReference>
<dbReference type="Proteomes" id="UP000831880">
    <property type="component" value="Chromosome"/>
</dbReference>
<dbReference type="SUPFAM" id="SSF52833">
    <property type="entry name" value="Thioredoxin-like"/>
    <property type="match status" value="1"/>
</dbReference>
<evidence type="ECO:0000259" key="4">
    <source>
        <dbReference type="PROSITE" id="PS51352"/>
    </source>
</evidence>
<reference evidence="5 6" key="1">
    <citation type="submission" date="2022-04" db="EMBL/GenBank/DDBJ databases">
        <title>Halobacillus sp. isolated from saltern.</title>
        <authorList>
            <person name="Won M."/>
            <person name="Lee C.-M."/>
            <person name="Woen H.-Y."/>
            <person name="Kwon S.-W."/>
        </authorList>
    </citation>
    <scope>NUCLEOTIDE SEQUENCE [LARGE SCALE GENOMIC DNA]</scope>
    <source>
        <strain evidence="5 6">SSTM10-2</strain>
    </source>
</reference>
<evidence type="ECO:0000256" key="3">
    <source>
        <dbReference type="SAM" id="Phobius"/>
    </source>
</evidence>
<gene>
    <name evidence="5" type="ORF">MUO14_22475</name>
</gene>
<dbReference type="RefSeq" id="WP_244752727.1">
    <property type="nucleotide sequence ID" value="NZ_CP095074.1"/>
</dbReference>
<dbReference type="Gene3D" id="3.40.30.10">
    <property type="entry name" value="Glutaredoxin"/>
    <property type="match status" value="1"/>
</dbReference>
<dbReference type="PROSITE" id="PS00194">
    <property type="entry name" value="THIOREDOXIN_1"/>
    <property type="match status" value="1"/>
</dbReference>
<dbReference type="CDD" id="cd02966">
    <property type="entry name" value="TlpA_like_family"/>
    <property type="match status" value="1"/>
</dbReference>
<dbReference type="EMBL" id="CP095074">
    <property type="protein sequence ID" value="UOQ93123.1"/>
    <property type="molecule type" value="Genomic_DNA"/>
</dbReference>
<proteinExistence type="predicted"/>
<keyword evidence="3" id="KW-0472">Membrane</keyword>
<evidence type="ECO:0000256" key="1">
    <source>
        <dbReference type="ARBA" id="ARBA00004196"/>
    </source>
</evidence>
<evidence type="ECO:0000313" key="6">
    <source>
        <dbReference type="Proteomes" id="UP000831880"/>
    </source>
</evidence>
<dbReference type="PANTHER" id="PTHR42852:SF17">
    <property type="entry name" value="THIOREDOXIN-LIKE PROTEIN HI_1115"/>
    <property type="match status" value="1"/>
</dbReference>
<comment type="subcellular location">
    <subcellularLocation>
        <location evidence="1">Cell envelope</location>
    </subcellularLocation>
</comment>
<name>A0ABY4GYZ0_9BACI</name>